<dbReference type="InterPro" id="IPR051044">
    <property type="entry name" value="MAG_DAG_Lipase"/>
</dbReference>
<keyword evidence="2" id="KW-0378">Hydrolase</keyword>
<name>A0A3B0VBJ2_9ZZZZ</name>
<dbReference type="Pfam" id="PF12146">
    <property type="entry name" value="Hydrolase_4"/>
    <property type="match status" value="1"/>
</dbReference>
<protein>
    <submittedName>
        <fullName evidence="2">Lysophospholipase Monoglyceride lipase putative</fullName>
        <ecNumber evidence="2">3.1.1.23</ecNumber>
        <ecNumber evidence="2">3.1.1.5</ecNumber>
    </submittedName>
</protein>
<dbReference type="Gene3D" id="3.40.50.1820">
    <property type="entry name" value="alpha/beta hydrolase"/>
    <property type="match status" value="1"/>
</dbReference>
<reference evidence="2" key="1">
    <citation type="submission" date="2018-06" db="EMBL/GenBank/DDBJ databases">
        <authorList>
            <person name="Zhirakovskaya E."/>
        </authorList>
    </citation>
    <scope>NUCLEOTIDE SEQUENCE</scope>
</reference>
<gene>
    <name evidence="2" type="ORF">MNBD_BACTEROID06-498</name>
</gene>
<accession>A0A3B0VBJ2</accession>
<feature type="domain" description="Serine aminopeptidase S33" evidence="1">
    <location>
        <begin position="1"/>
        <end position="225"/>
    </location>
</feature>
<dbReference type="PRINTS" id="PR00111">
    <property type="entry name" value="ABHYDROLASE"/>
</dbReference>
<dbReference type="InterPro" id="IPR000073">
    <property type="entry name" value="AB_hydrolase_1"/>
</dbReference>
<dbReference type="GO" id="GO:0047372">
    <property type="term" value="F:monoacylglycerol lipase activity"/>
    <property type="evidence" value="ECO:0007669"/>
    <property type="project" value="UniProtKB-EC"/>
</dbReference>
<evidence type="ECO:0000259" key="1">
    <source>
        <dbReference type="Pfam" id="PF12146"/>
    </source>
</evidence>
<proteinExistence type="predicted"/>
<dbReference type="SUPFAM" id="SSF53474">
    <property type="entry name" value="alpha/beta-Hydrolases"/>
    <property type="match status" value="1"/>
</dbReference>
<evidence type="ECO:0000313" key="2">
    <source>
        <dbReference type="EMBL" id="VAW29234.1"/>
    </source>
</evidence>
<dbReference type="GO" id="GO:0004622">
    <property type="term" value="F:phosphatidylcholine lysophospholipase activity"/>
    <property type="evidence" value="ECO:0007669"/>
    <property type="project" value="UniProtKB-EC"/>
</dbReference>
<sequence>MGEHIERYEHVANAFNVKNISVRGFDHRGHGSSEGKRGHTPSIEYMFDDIEQLLLLIRKEHDDLPIIIYGHSMGGNVSLNFLLNRNSNEVSFGVITSPWLRLTNPPKGFQKNLAKFGARFMPAFAQPNGLNVEDISSVKVEQEAYANDPLNHDRITGGLFMEINRMGEKAIEMAGTLKKPILLAHGSEDKITSPKASEAFASAAPKGMVDLKLWDGLRHETHNEHNKQ</sequence>
<dbReference type="InterPro" id="IPR022742">
    <property type="entry name" value="Hydrolase_4"/>
</dbReference>
<feature type="non-terminal residue" evidence="2">
    <location>
        <position position="228"/>
    </location>
</feature>
<organism evidence="2">
    <name type="scientific">hydrothermal vent metagenome</name>
    <dbReference type="NCBI Taxonomy" id="652676"/>
    <lineage>
        <taxon>unclassified sequences</taxon>
        <taxon>metagenomes</taxon>
        <taxon>ecological metagenomes</taxon>
    </lineage>
</organism>
<dbReference type="EC" id="3.1.1.23" evidence="2"/>
<dbReference type="EMBL" id="UOES01000535">
    <property type="protein sequence ID" value="VAW29234.1"/>
    <property type="molecule type" value="Genomic_DNA"/>
</dbReference>
<dbReference type="PANTHER" id="PTHR11614">
    <property type="entry name" value="PHOSPHOLIPASE-RELATED"/>
    <property type="match status" value="1"/>
</dbReference>
<dbReference type="EC" id="3.1.1.5" evidence="2"/>
<dbReference type="AlphaFoldDB" id="A0A3B0VBJ2"/>
<dbReference type="InterPro" id="IPR029058">
    <property type="entry name" value="AB_hydrolase_fold"/>
</dbReference>